<evidence type="ECO:0000313" key="2">
    <source>
        <dbReference type="Proteomes" id="UP000692954"/>
    </source>
</evidence>
<reference evidence="1" key="1">
    <citation type="submission" date="2021-01" db="EMBL/GenBank/DDBJ databases">
        <authorList>
            <consortium name="Genoscope - CEA"/>
            <person name="William W."/>
        </authorList>
    </citation>
    <scope>NUCLEOTIDE SEQUENCE</scope>
</reference>
<dbReference type="OrthoDB" id="310213at2759"/>
<organism evidence="1 2">
    <name type="scientific">Paramecium sonneborni</name>
    <dbReference type="NCBI Taxonomy" id="65129"/>
    <lineage>
        <taxon>Eukaryota</taxon>
        <taxon>Sar</taxon>
        <taxon>Alveolata</taxon>
        <taxon>Ciliophora</taxon>
        <taxon>Intramacronucleata</taxon>
        <taxon>Oligohymenophorea</taxon>
        <taxon>Peniculida</taxon>
        <taxon>Parameciidae</taxon>
        <taxon>Paramecium</taxon>
    </lineage>
</organism>
<gene>
    <name evidence="1" type="ORF">PSON_ATCC_30995.1.T0070094</name>
</gene>
<comment type="caution">
    <text evidence="1">The sequence shown here is derived from an EMBL/GenBank/DDBJ whole genome shotgun (WGS) entry which is preliminary data.</text>
</comment>
<protein>
    <submittedName>
        <fullName evidence="1">Uncharacterized protein</fullName>
    </submittedName>
</protein>
<sequence>MSNQQRQYIKPIIRKAKKVQKVCQDEENNFGLSDFQNDSDEIYNLIEEFSGKCILLPNSEEFDNEDEYQKKNKTGDNCFSYIINSKQQNSPSFEQKLEKNQQSFKIVDNFSSLETQSNISDEINGEKTDYIVAIQGEINYLEGLDFIQKTVISKDKKQKNLKQIKKQNNRNSLLKNLQKKKISKLYRKQ</sequence>
<dbReference type="Proteomes" id="UP000692954">
    <property type="component" value="Unassembled WGS sequence"/>
</dbReference>
<dbReference type="EMBL" id="CAJJDN010000007">
    <property type="protein sequence ID" value="CAD8052954.1"/>
    <property type="molecule type" value="Genomic_DNA"/>
</dbReference>
<accession>A0A8S1KPK5</accession>
<keyword evidence="2" id="KW-1185">Reference proteome</keyword>
<proteinExistence type="predicted"/>
<evidence type="ECO:0000313" key="1">
    <source>
        <dbReference type="EMBL" id="CAD8052954.1"/>
    </source>
</evidence>
<dbReference type="AlphaFoldDB" id="A0A8S1KPK5"/>
<name>A0A8S1KPK5_9CILI</name>